<dbReference type="AlphaFoldDB" id="A0A975LC63"/>
<dbReference type="Proteomes" id="UP000682416">
    <property type="component" value="Chromosome"/>
</dbReference>
<evidence type="ECO:0000256" key="1">
    <source>
        <dbReference type="ARBA" id="ARBA00001917"/>
    </source>
</evidence>
<organism evidence="7 8">
    <name type="scientific">Nocardiopsis eucommiae</name>
    <dbReference type="NCBI Taxonomy" id="2831970"/>
    <lineage>
        <taxon>Bacteria</taxon>
        <taxon>Bacillati</taxon>
        <taxon>Actinomycetota</taxon>
        <taxon>Actinomycetes</taxon>
        <taxon>Streptosporangiales</taxon>
        <taxon>Nocardiopsidaceae</taxon>
        <taxon>Nocardiopsis</taxon>
    </lineage>
</organism>
<comment type="similarity">
    <text evidence="4">Belongs to the flavoredoxin family.</text>
</comment>
<sequence length="256" mass="26571">MPDDTTVIDPSGLTAQENYRLLTGCVVPRPIAWVTSVGRDGAANLAPFSAFTMVSNDPPMVGINIGRRGGGFKDTARNIAERGSTSSTSPDGSTGERSTSRGGPSPGVDEAELLGLATEPSDVVSVPRLATARVSLECRLARVVEFGRAGAQFTVGEVVRFHVLSSALDGLKIDTAMIDPASRLAGPTYGRLGNVERLGDAPSGARGRGTVDGAGLRGSAVRAERPGDRGRGTPECREFDALGVDVEHVAGAQERE</sequence>
<evidence type="ECO:0000256" key="2">
    <source>
        <dbReference type="ARBA" id="ARBA00022630"/>
    </source>
</evidence>
<dbReference type="Gene3D" id="2.30.110.10">
    <property type="entry name" value="Electron Transport, Fmn-binding Protein, Chain A"/>
    <property type="match status" value="1"/>
</dbReference>
<feature type="region of interest" description="Disordered" evidence="5">
    <location>
        <begin position="196"/>
        <end position="235"/>
    </location>
</feature>
<dbReference type="GO" id="GO:0010181">
    <property type="term" value="F:FMN binding"/>
    <property type="evidence" value="ECO:0007669"/>
    <property type="project" value="InterPro"/>
</dbReference>
<name>A0A975LC63_9ACTN</name>
<feature type="compositionally biased region" description="Basic and acidic residues" evidence="5">
    <location>
        <begin position="222"/>
        <end position="235"/>
    </location>
</feature>
<keyword evidence="2" id="KW-0285">Flavoprotein</keyword>
<reference evidence="7" key="1">
    <citation type="submission" date="2021-05" db="EMBL/GenBank/DDBJ databases">
        <authorList>
            <person name="Kaiqin L."/>
            <person name="Jian G."/>
        </authorList>
    </citation>
    <scope>NUCLEOTIDE SEQUENCE</scope>
    <source>
        <strain evidence="7">HDS5</strain>
    </source>
</reference>
<evidence type="ECO:0000256" key="5">
    <source>
        <dbReference type="SAM" id="MobiDB-lite"/>
    </source>
</evidence>
<dbReference type="PANTHER" id="PTHR33798:SF5">
    <property type="entry name" value="FLAVIN REDUCTASE LIKE DOMAIN-CONTAINING PROTEIN"/>
    <property type="match status" value="1"/>
</dbReference>
<protein>
    <submittedName>
        <fullName evidence="7">Flavin reductase family protein</fullName>
    </submittedName>
</protein>
<evidence type="ECO:0000313" key="7">
    <source>
        <dbReference type="EMBL" id="QVJ02461.1"/>
    </source>
</evidence>
<keyword evidence="3" id="KW-0288">FMN</keyword>
<feature type="compositionally biased region" description="Gly residues" evidence="5">
    <location>
        <begin position="206"/>
        <end position="216"/>
    </location>
</feature>
<dbReference type="EMBL" id="CP074402">
    <property type="protein sequence ID" value="QVJ02461.1"/>
    <property type="molecule type" value="Genomic_DNA"/>
</dbReference>
<feature type="compositionally biased region" description="Low complexity" evidence="5">
    <location>
        <begin position="83"/>
        <end position="107"/>
    </location>
</feature>
<dbReference type="SUPFAM" id="SSF50475">
    <property type="entry name" value="FMN-binding split barrel"/>
    <property type="match status" value="1"/>
</dbReference>
<dbReference type="Pfam" id="PF01613">
    <property type="entry name" value="Flavin_Reduct"/>
    <property type="match status" value="1"/>
</dbReference>
<dbReference type="PANTHER" id="PTHR33798">
    <property type="entry name" value="FLAVOPROTEIN OXYGENASE"/>
    <property type="match status" value="1"/>
</dbReference>
<gene>
    <name evidence="7" type="ORF">KGD82_08155</name>
</gene>
<dbReference type="InterPro" id="IPR012349">
    <property type="entry name" value="Split_barrel_FMN-bd"/>
</dbReference>
<accession>A0A975LC63</accession>
<dbReference type="GO" id="GO:0016646">
    <property type="term" value="F:oxidoreductase activity, acting on the CH-NH group of donors, NAD or NADP as acceptor"/>
    <property type="evidence" value="ECO:0007669"/>
    <property type="project" value="UniProtKB-ARBA"/>
</dbReference>
<keyword evidence="8" id="KW-1185">Reference proteome</keyword>
<evidence type="ECO:0000256" key="4">
    <source>
        <dbReference type="ARBA" id="ARBA00038054"/>
    </source>
</evidence>
<evidence type="ECO:0000313" key="8">
    <source>
        <dbReference type="Proteomes" id="UP000682416"/>
    </source>
</evidence>
<comment type="cofactor">
    <cofactor evidence="1">
        <name>FMN</name>
        <dbReference type="ChEBI" id="CHEBI:58210"/>
    </cofactor>
</comment>
<dbReference type="InterPro" id="IPR002563">
    <property type="entry name" value="Flavin_Rdtase-like_dom"/>
</dbReference>
<proteinExistence type="inferred from homology"/>
<evidence type="ECO:0000256" key="3">
    <source>
        <dbReference type="ARBA" id="ARBA00022643"/>
    </source>
</evidence>
<dbReference type="SMART" id="SM00903">
    <property type="entry name" value="Flavin_Reduct"/>
    <property type="match status" value="1"/>
</dbReference>
<feature type="region of interest" description="Disordered" evidence="5">
    <location>
        <begin position="79"/>
        <end position="109"/>
    </location>
</feature>
<evidence type="ECO:0000259" key="6">
    <source>
        <dbReference type="SMART" id="SM00903"/>
    </source>
</evidence>
<dbReference type="KEGG" id="nec:KGD82_08155"/>
<feature type="domain" description="Flavin reductase like" evidence="6">
    <location>
        <begin position="24"/>
        <end position="170"/>
    </location>
</feature>